<evidence type="ECO:0000313" key="2">
    <source>
        <dbReference type="Proteomes" id="UP000828390"/>
    </source>
</evidence>
<accession>A0A9D4E4I0</accession>
<gene>
    <name evidence="1" type="ORF">DPMN_175077</name>
</gene>
<name>A0A9D4E4I0_DREPO</name>
<proteinExistence type="predicted"/>
<evidence type="ECO:0000313" key="1">
    <source>
        <dbReference type="EMBL" id="KAH3773709.1"/>
    </source>
</evidence>
<keyword evidence="2" id="KW-1185">Reference proteome</keyword>
<dbReference type="AlphaFoldDB" id="A0A9D4E4I0"/>
<comment type="caution">
    <text evidence="1">The sequence shown here is derived from an EMBL/GenBank/DDBJ whole genome shotgun (WGS) entry which is preliminary data.</text>
</comment>
<protein>
    <submittedName>
        <fullName evidence="1">Uncharacterized protein</fullName>
    </submittedName>
</protein>
<reference evidence="1" key="1">
    <citation type="journal article" date="2019" name="bioRxiv">
        <title>The Genome of the Zebra Mussel, Dreissena polymorpha: A Resource for Invasive Species Research.</title>
        <authorList>
            <person name="McCartney M.A."/>
            <person name="Auch B."/>
            <person name="Kono T."/>
            <person name="Mallez S."/>
            <person name="Zhang Y."/>
            <person name="Obille A."/>
            <person name="Becker A."/>
            <person name="Abrahante J.E."/>
            <person name="Garbe J."/>
            <person name="Badalamenti J.P."/>
            <person name="Herman A."/>
            <person name="Mangelson H."/>
            <person name="Liachko I."/>
            <person name="Sullivan S."/>
            <person name="Sone E.D."/>
            <person name="Koren S."/>
            <person name="Silverstein K.A.T."/>
            <person name="Beckman K.B."/>
            <person name="Gohl D.M."/>
        </authorList>
    </citation>
    <scope>NUCLEOTIDE SEQUENCE</scope>
    <source>
        <strain evidence="1">Duluth1</strain>
        <tissue evidence="1">Whole animal</tissue>
    </source>
</reference>
<reference evidence="1" key="2">
    <citation type="submission" date="2020-11" db="EMBL/GenBank/DDBJ databases">
        <authorList>
            <person name="McCartney M.A."/>
            <person name="Auch B."/>
            <person name="Kono T."/>
            <person name="Mallez S."/>
            <person name="Becker A."/>
            <person name="Gohl D.M."/>
            <person name="Silverstein K.A.T."/>
            <person name="Koren S."/>
            <person name="Bechman K.B."/>
            <person name="Herman A."/>
            <person name="Abrahante J.E."/>
            <person name="Garbe J."/>
        </authorList>
    </citation>
    <scope>NUCLEOTIDE SEQUENCE</scope>
    <source>
        <strain evidence="1">Duluth1</strain>
        <tissue evidence="1">Whole animal</tissue>
    </source>
</reference>
<sequence length="101" mass="11781">MMAEGPRVILRLPTIRQTVIASPEPMLWFSMIRMEVEMLNLAMMTRIIIFLDQNHVVHLSDALIQDMRRHLLQVLLEVIWVMLLEGSAVGDDMDMTTRIFM</sequence>
<dbReference type="EMBL" id="JAIWYP010000009">
    <property type="protein sequence ID" value="KAH3773709.1"/>
    <property type="molecule type" value="Genomic_DNA"/>
</dbReference>
<organism evidence="1 2">
    <name type="scientific">Dreissena polymorpha</name>
    <name type="common">Zebra mussel</name>
    <name type="synonym">Mytilus polymorpha</name>
    <dbReference type="NCBI Taxonomy" id="45954"/>
    <lineage>
        <taxon>Eukaryota</taxon>
        <taxon>Metazoa</taxon>
        <taxon>Spiralia</taxon>
        <taxon>Lophotrochozoa</taxon>
        <taxon>Mollusca</taxon>
        <taxon>Bivalvia</taxon>
        <taxon>Autobranchia</taxon>
        <taxon>Heteroconchia</taxon>
        <taxon>Euheterodonta</taxon>
        <taxon>Imparidentia</taxon>
        <taxon>Neoheterodontei</taxon>
        <taxon>Myida</taxon>
        <taxon>Dreissenoidea</taxon>
        <taxon>Dreissenidae</taxon>
        <taxon>Dreissena</taxon>
    </lineage>
</organism>
<dbReference type="Proteomes" id="UP000828390">
    <property type="component" value="Unassembled WGS sequence"/>
</dbReference>